<evidence type="ECO:0000256" key="16">
    <source>
        <dbReference type="PIRSR" id="PIRSR000114-3"/>
    </source>
</evidence>
<feature type="binding site" evidence="13">
    <location>
        <position position="148"/>
    </location>
    <ligand>
        <name>NADPH</name>
        <dbReference type="ChEBI" id="CHEBI:57783"/>
    </ligand>
</feature>
<feature type="binding site" evidence="13">
    <location>
        <position position="287"/>
    </location>
    <ligand>
        <name>NADPH</name>
        <dbReference type="ChEBI" id="CHEBI:57783"/>
    </ligand>
</feature>
<proteinExistence type="inferred from homology"/>
<dbReference type="PRINTS" id="PR00077">
    <property type="entry name" value="GPDHDRGNASE"/>
</dbReference>
<dbReference type="Gene3D" id="1.10.1040.10">
    <property type="entry name" value="N-(1-d-carboxylethyl)-l-norvaline Dehydrogenase, domain 2"/>
    <property type="match status" value="1"/>
</dbReference>
<feature type="binding site" evidence="16">
    <location>
        <begin position="17"/>
        <end position="22"/>
    </location>
    <ligand>
        <name>NAD(+)</name>
        <dbReference type="ChEBI" id="CHEBI:57540"/>
    </ligand>
</feature>
<evidence type="ECO:0000259" key="18">
    <source>
        <dbReference type="Pfam" id="PF01210"/>
    </source>
</evidence>
<dbReference type="Gene3D" id="3.40.50.720">
    <property type="entry name" value="NAD(P)-binding Rossmann-like Domain"/>
    <property type="match status" value="1"/>
</dbReference>
<feature type="binding site" evidence="13">
    <location>
        <position position="289"/>
    </location>
    <ligand>
        <name>NADPH</name>
        <dbReference type="ChEBI" id="CHEBI:57783"/>
    </ligand>
</feature>
<keyword evidence="6 13" id="KW-0443">Lipid metabolism</keyword>
<feature type="binding site" evidence="13">
    <location>
        <position position="199"/>
    </location>
    <ligand>
        <name>sn-glycerol 3-phosphate</name>
        <dbReference type="ChEBI" id="CHEBI:57597"/>
    </ligand>
</feature>
<feature type="binding site" evidence="13">
    <location>
        <position position="144"/>
    </location>
    <ligand>
        <name>sn-glycerol 3-phosphate</name>
        <dbReference type="ChEBI" id="CHEBI:57597"/>
    </ligand>
</feature>
<evidence type="ECO:0000256" key="4">
    <source>
        <dbReference type="ARBA" id="ARBA00023002"/>
    </source>
</evidence>
<dbReference type="GO" id="GO:0046474">
    <property type="term" value="P:glycerophospholipid biosynthetic process"/>
    <property type="evidence" value="ECO:0007669"/>
    <property type="project" value="TreeGrafter"/>
</dbReference>
<dbReference type="InterPro" id="IPR006109">
    <property type="entry name" value="G3P_DH_NAD-dep_C"/>
</dbReference>
<comment type="catalytic activity">
    <reaction evidence="13">
        <text>sn-glycerol 3-phosphate + NAD(+) = dihydroxyacetone phosphate + NADH + H(+)</text>
        <dbReference type="Rhea" id="RHEA:11092"/>
        <dbReference type="ChEBI" id="CHEBI:15378"/>
        <dbReference type="ChEBI" id="CHEBI:57540"/>
        <dbReference type="ChEBI" id="CHEBI:57597"/>
        <dbReference type="ChEBI" id="CHEBI:57642"/>
        <dbReference type="ChEBI" id="CHEBI:57945"/>
        <dbReference type="EC" id="1.1.1.94"/>
    </reaction>
</comment>
<feature type="binding site" evidence="13">
    <location>
        <position position="20"/>
    </location>
    <ligand>
        <name>NADPH</name>
        <dbReference type="ChEBI" id="CHEBI:57783"/>
    </ligand>
</feature>
<dbReference type="GO" id="GO:0046167">
    <property type="term" value="P:glycerol-3-phosphate biosynthetic process"/>
    <property type="evidence" value="ECO:0007669"/>
    <property type="project" value="UniProtKB-UniRule"/>
</dbReference>
<organism evidence="20 21">
    <name type="scientific">Fontimonas thermophila</name>
    <dbReference type="NCBI Taxonomy" id="1076937"/>
    <lineage>
        <taxon>Bacteria</taxon>
        <taxon>Pseudomonadati</taxon>
        <taxon>Pseudomonadota</taxon>
        <taxon>Gammaproteobacteria</taxon>
        <taxon>Nevskiales</taxon>
        <taxon>Nevskiaceae</taxon>
        <taxon>Fontimonas</taxon>
    </lineage>
</organism>
<evidence type="ECO:0000259" key="19">
    <source>
        <dbReference type="Pfam" id="PF07479"/>
    </source>
</evidence>
<dbReference type="InterPro" id="IPR036291">
    <property type="entry name" value="NAD(P)-bd_dom_sf"/>
</dbReference>
<protein>
    <recommendedName>
        <fullName evidence="11 13">Glycerol-3-phosphate dehydrogenase [NAD(P)+]</fullName>
        <ecNumber evidence="10 13">1.1.1.94</ecNumber>
    </recommendedName>
    <alternativeName>
        <fullName evidence="13">NAD(P)(+)-dependent glycerol-3-phosphate dehydrogenase</fullName>
    </alternativeName>
    <alternativeName>
        <fullName evidence="12 13">NAD(P)H-dependent dihydroxyacetone-phosphate reductase</fullName>
    </alternativeName>
</protein>
<dbReference type="UniPathway" id="UPA00940"/>
<feature type="binding site" evidence="16">
    <location>
        <position position="263"/>
    </location>
    <ligand>
        <name>NAD(+)</name>
        <dbReference type="ChEBI" id="CHEBI:57540"/>
    </ligand>
</feature>
<feature type="binding site" evidence="13">
    <location>
        <position position="58"/>
    </location>
    <ligand>
        <name>NADPH</name>
        <dbReference type="ChEBI" id="CHEBI:57783"/>
    </ligand>
</feature>
<feature type="binding site" evidence="13">
    <location>
        <position position="263"/>
    </location>
    <ligand>
        <name>NADPH</name>
        <dbReference type="ChEBI" id="CHEBI:57783"/>
    </ligand>
</feature>
<dbReference type="Pfam" id="PF01210">
    <property type="entry name" value="NAD_Gly3P_dh_N"/>
    <property type="match status" value="1"/>
</dbReference>
<comment type="similarity">
    <text evidence="1 13 17">Belongs to the NAD-dependent glycerol-3-phosphate dehydrogenase family.</text>
</comment>
<sequence length="341" mass="35420">MATPDPHPEECPIGVIGAGSFGTALAIHLARRNGPTLLWGRDGERIAAMQAARENAQYLPGCAFPAKLTATADLPALVTACADLLLATPAHALRETLRRLAPLLRPRQGIVVACKGLEPGSGRLIHEVFADELAGSRPLAVLSGPTFAKELGLGLPTAVTIASTDQAFAEKIAKHLHGGGFRAYWTDDLVGVQIGGAAKNVMAIGVGIADGLALGANTRAALITRGLAEIMRLAEALGARAETLMGLAGMGDLVLTCTDNQSRNRRLGLLLAQGKSVEEASREIRQVVEGVRAAPEVLRLAHRHSIEMPITAAVAAVLAGQMSPVEAVRALATRPAKAETG</sequence>
<dbReference type="GO" id="GO:0005829">
    <property type="term" value="C:cytosol"/>
    <property type="evidence" value="ECO:0007669"/>
    <property type="project" value="TreeGrafter"/>
</dbReference>
<evidence type="ECO:0000256" key="12">
    <source>
        <dbReference type="ARBA" id="ARBA00080511"/>
    </source>
</evidence>
<dbReference type="Pfam" id="PF07479">
    <property type="entry name" value="NAD_Gly3P_dh_C"/>
    <property type="match status" value="1"/>
</dbReference>
<feature type="binding site" evidence="13">
    <location>
        <position position="252"/>
    </location>
    <ligand>
        <name>sn-glycerol 3-phosphate</name>
        <dbReference type="ChEBI" id="CHEBI:57597"/>
    </ligand>
</feature>
<comment type="catalytic activity">
    <reaction evidence="9">
        <text>sn-glycerol 3-phosphate + NADP(+) = dihydroxyacetone phosphate + NADPH + H(+)</text>
        <dbReference type="Rhea" id="RHEA:11096"/>
        <dbReference type="ChEBI" id="CHEBI:15378"/>
        <dbReference type="ChEBI" id="CHEBI:57597"/>
        <dbReference type="ChEBI" id="CHEBI:57642"/>
        <dbReference type="ChEBI" id="CHEBI:57783"/>
        <dbReference type="ChEBI" id="CHEBI:58349"/>
        <dbReference type="EC" id="1.1.1.94"/>
    </reaction>
    <physiologicalReaction direction="right-to-left" evidence="9">
        <dbReference type="Rhea" id="RHEA:11098"/>
    </physiologicalReaction>
</comment>
<dbReference type="OrthoDB" id="9812273at2"/>
<feature type="binding site" evidence="15">
    <location>
        <position position="115"/>
    </location>
    <ligand>
        <name>substrate</name>
    </ligand>
</feature>
<evidence type="ECO:0000313" key="21">
    <source>
        <dbReference type="Proteomes" id="UP000199771"/>
    </source>
</evidence>
<feature type="domain" description="Glycerol-3-phosphate dehydrogenase NAD-dependent N-terminal" evidence="18">
    <location>
        <begin position="13"/>
        <end position="168"/>
    </location>
</feature>
<feature type="binding site" evidence="16">
    <location>
        <position position="148"/>
    </location>
    <ligand>
        <name>NAD(+)</name>
        <dbReference type="ChEBI" id="CHEBI:57540"/>
    </ligand>
</feature>
<feature type="binding site" evidence="13">
    <location>
        <position position="115"/>
    </location>
    <ligand>
        <name>sn-glycerol 3-phosphate</name>
        <dbReference type="ChEBI" id="CHEBI:57597"/>
    </ligand>
</feature>
<keyword evidence="2 13" id="KW-0444">Lipid biosynthesis</keyword>
<evidence type="ECO:0000256" key="2">
    <source>
        <dbReference type="ARBA" id="ARBA00022516"/>
    </source>
</evidence>
<feature type="binding site" evidence="13">
    <location>
        <position position="262"/>
    </location>
    <ligand>
        <name>sn-glycerol 3-phosphate</name>
        <dbReference type="ChEBI" id="CHEBI:57597"/>
    </ligand>
</feature>
<feature type="binding site" evidence="13">
    <location>
        <position position="115"/>
    </location>
    <ligand>
        <name>NADPH</name>
        <dbReference type="ChEBI" id="CHEBI:57783"/>
    </ligand>
</feature>
<feature type="binding site" evidence="13">
    <location>
        <position position="21"/>
    </location>
    <ligand>
        <name>NADPH</name>
        <dbReference type="ChEBI" id="CHEBI:57783"/>
    </ligand>
</feature>
<feature type="binding site" evidence="13">
    <location>
        <position position="263"/>
    </location>
    <ligand>
        <name>sn-glycerol 3-phosphate</name>
        <dbReference type="ChEBI" id="CHEBI:57597"/>
    </ligand>
</feature>
<evidence type="ECO:0000256" key="6">
    <source>
        <dbReference type="ARBA" id="ARBA00023098"/>
    </source>
</evidence>
<dbReference type="SUPFAM" id="SSF51735">
    <property type="entry name" value="NAD(P)-binding Rossmann-fold domains"/>
    <property type="match status" value="1"/>
</dbReference>
<dbReference type="GO" id="GO:0051287">
    <property type="term" value="F:NAD binding"/>
    <property type="evidence" value="ECO:0007669"/>
    <property type="project" value="InterPro"/>
</dbReference>
<comment type="function">
    <text evidence="13">Catalyzes the reduction of the glycolytic intermediate dihydroxyacetone phosphate (DHAP) to sn-glycerol 3-phosphate (G3P), the key precursor for phospholipid synthesis.</text>
</comment>
<comment type="caution">
    <text evidence="13">Lacks conserved residue(s) required for the propagation of feature annotation.</text>
</comment>
<dbReference type="GO" id="GO:0141153">
    <property type="term" value="F:glycerol-3-phosphate dehydrogenase (NADP+) activity"/>
    <property type="evidence" value="ECO:0007669"/>
    <property type="project" value="RHEA"/>
</dbReference>
<dbReference type="EMBL" id="FOOC01000006">
    <property type="protein sequence ID" value="SFF51356.1"/>
    <property type="molecule type" value="Genomic_DNA"/>
</dbReference>
<feature type="domain" description="Glycerol-3-phosphate dehydrogenase NAD-dependent C-terminal" evidence="19">
    <location>
        <begin position="188"/>
        <end position="328"/>
    </location>
</feature>
<evidence type="ECO:0000256" key="11">
    <source>
        <dbReference type="ARBA" id="ARBA00069372"/>
    </source>
</evidence>
<dbReference type="FunFam" id="3.40.50.720:FF:000019">
    <property type="entry name" value="Glycerol-3-phosphate dehydrogenase [NAD(P)+]"/>
    <property type="match status" value="1"/>
</dbReference>
<evidence type="ECO:0000256" key="13">
    <source>
        <dbReference type="HAMAP-Rule" id="MF_00394"/>
    </source>
</evidence>
<dbReference type="Proteomes" id="UP000199771">
    <property type="component" value="Unassembled WGS sequence"/>
</dbReference>
<dbReference type="RefSeq" id="WP_091533528.1">
    <property type="nucleotide sequence ID" value="NZ_FOOC01000006.1"/>
</dbReference>
<dbReference type="GO" id="GO:0005975">
    <property type="term" value="P:carbohydrate metabolic process"/>
    <property type="evidence" value="ECO:0007669"/>
    <property type="project" value="InterPro"/>
</dbReference>
<feature type="binding site" evidence="13">
    <location>
        <position position="41"/>
    </location>
    <ligand>
        <name>NADPH</name>
        <dbReference type="ChEBI" id="CHEBI:57783"/>
    </ligand>
</feature>
<feature type="active site" description="Proton acceptor" evidence="13 14">
    <location>
        <position position="199"/>
    </location>
</feature>
<dbReference type="PROSITE" id="PS00957">
    <property type="entry name" value="NAD_G3PDH"/>
    <property type="match status" value="1"/>
</dbReference>
<accession>A0A1I2JES0</accession>
<dbReference type="SUPFAM" id="SSF48179">
    <property type="entry name" value="6-phosphogluconate dehydrogenase C-terminal domain-like"/>
    <property type="match status" value="1"/>
</dbReference>
<dbReference type="InterPro" id="IPR013328">
    <property type="entry name" value="6PGD_dom2"/>
</dbReference>
<keyword evidence="3 13" id="KW-0521">NADP</keyword>
<dbReference type="FunFam" id="1.10.1040.10:FF:000001">
    <property type="entry name" value="Glycerol-3-phosphate dehydrogenase [NAD(P)+]"/>
    <property type="match status" value="1"/>
</dbReference>
<evidence type="ECO:0000256" key="8">
    <source>
        <dbReference type="ARBA" id="ARBA00023264"/>
    </source>
</evidence>
<gene>
    <name evidence="13" type="primary">gpsA</name>
    <name evidence="20" type="ORF">SAMN04488120_10699</name>
</gene>
<dbReference type="GO" id="GO:0141152">
    <property type="term" value="F:glycerol-3-phosphate dehydrogenase (NAD+) activity"/>
    <property type="evidence" value="ECO:0007669"/>
    <property type="project" value="RHEA"/>
</dbReference>
<dbReference type="PANTHER" id="PTHR11728:SF1">
    <property type="entry name" value="GLYCEROL-3-PHOSPHATE DEHYDROGENASE [NAD(+)] 2, CHLOROPLASTIC"/>
    <property type="match status" value="1"/>
</dbReference>
<dbReference type="InterPro" id="IPR011128">
    <property type="entry name" value="G3P_DH_NAD-dep_N"/>
</dbReference>
<evidence type="ECO:0000256" key="10">
    <source>
        <dbReference type="ARBA" id="ARBA00066687"/>
    </source>
</evidence>
<comment type="subcellular location">
    <subcellularLocation>
        <location evidence="13">Cytoplasm</location>
    </subcellularLocation>
</comment>
<evidence type="ECO:0000256" key="17">
    <source>
        <dbReference type="RuleBase" id="RU000437"/>
    </source>
</evidence>
<keyword evidence="8 13" id="KW-1208">Phospholipid metabolism</keyword>
<keyword evidence="4 13" id="KW-0560">Oxidoreductase</keyword>
<evidence type="ECO:0000313" key="20">
    <source>
        <dbReference type="EMBL" id="SFF51356.1"/>
    </source>
</evidence>
<feature type="binding site" evidence="15">
    <location>
        <begin position="263"/>
        <end position="264"/>
    </location>
    <ligand>
        <name>substrate</name>
    </ligand>
</feature>
<evidence type="ECO:0000256" key="3">
    <source>
        <dbReference type="ARBA" id="ARBA00022857"/>
    </source>
</evidence>
<dbReference type="HAMAP" id="MF_00394">
    <property type="entry name" value="NAD_Glyc3P_dehydrog"/>
    <property type="match status" value="1"/>
</dbReference>
<evidence type="ECO:0000256" key="7">
    <source>
        <dbReference type="ARBA" id="ARBA00023209"/>
    </source>
</evidence>
<dbReference type="NCBIfam" id="NF000942">
    <property type="entry name" value="PRK00094.1-4"/>
    <property type="match status" value="1"/>
</dbReference>
<evidence type="ECO:0000256" key="14">
    <source>
        <dbReference type="PIRSR" id="PIRSR000114-1"/>
    </source>
</evidence>
<evidence type="ECO:0000256" key="1">
    <source>
        <dbReference type="ARBA" id="ARBA00011009"/>
    </source>
</evidence>
<keyword evidence="21" id="KW-1185">Reference proteome</keyword>
<evidence type="ECO:0000256" key="5">
    <source>
        <dbReference type="ARBA" id="ARBA00023027"/>
    </source>
</evidence>
<dbReference type="GO" id="GO:0046168">
    <property type="term" value="P:glycerol-3-phosphate catabolic process"/>
    <property type="evidence" value="ECO:0007669"/>
    <property type="project" value="InterPro"/>
</dbReference>
<dbReference type="PANTHER" id="PTHR11728">
    <property type="entry name" value="GLYCEROL-3-PHOSPHATE DEHYDROGENASE"/>
    <property type="match status" value="1"/>
</dbReference>
<keyword evidence="13" id="KW-0547">Nucleotide-binding</keyword>
<dbReference type="AlphaFoldDB" id="A0A1I2JES0"/>
<comment type="pathway">
    <text evidence="13">Membrane lipid metabolism; glycerophospholipid metabolism.</text>
</comment>
<evidence type="ECO:0000256" key="9">
    <source>
        <dbReference type="ARBA" id="ARBA00052716"/>
    </source>
</evidence>
<dbReference type="PIRSF" id="PIRSF000114">
    <property type="entry name" value="Glycerol-3-P_dh"/>
    <property type="match status" value="1"/>
</dbReference>
<reference evidence="20 21" key="1">
    <citation type="submission" date="2016-10" db="EMBL/GenBank/DDBJ databases">
        <authorList>
            <person name="de Groot N.N."/>
        </authorList>
    </citation>
    <scope>NUCLEOTIDE SEQUENCE [LARGE SCALE GENOMIC DNA]</scope>
    <source>
        <strain evidence="20 21">DSM 23609</strain>
    </source>
</reference>
<dbReference type="InterPro" id="IPR008927">
    <property type="entry name" value="6-PGluconate_DH-like_C_sf"/>
</dbReference>
<keyword evidence="5 13" id="KW-0520">NAD</keyword>
<dbReference type="STRING" id="1076937.SAMN04488120_10699"/>
<dbReference type="NCBIfam" id="NF000940">
    <property type="entry name" value="PRK00094.1-2"/>
    <property type="match status" value="1"/>
</dbReference>
<name>A0A1I2JES0_9GAMM</name>
<feature type="binding site" evidence="13">
    <location>
        <position position="264"/>
    </location>
    <ligand>
        <name>sn-glycerol 3-phosphate</name>
        <dbReference type="ChEBI" id="CHEBI:57597"/>
    </ligand>
</feature>
<keyword evidence="13" id="KW-0963">Cytoplasm</keyword>
<evidence type="ECO:0000256" key="15">
    <source>
        <dbReference type="PIRSR" id="PIRSR000114-2"/>
    </source>
</evidence>
<dbReference type="EC" id="1.1.1.94" evidence="10 13"/>
<dbReference type="InterPro" id="IPR006168">
    <property type="entry name" value="G3P_DH_NAD-dep"/>
</dbReference>
<feature type="binding site" evidence="13">
    <location>
        <position position="146"/>
    </location>
    <ligand>
        <name>sn-glycerol 3-phosphate</name>
        <dbReference type="ChEBI" id="CHEBI:57597"/>
    </ligand>
</feature>
<keyword evidence="7 13" id="KW-0594">Phospholipid biosynthesis</keyword>